<protein>
    <submittedName>
        <fullName evidence="5">Fumarate reductase flavoC-term family protein</fullName>
    </submittedName>
</protein>
<organism evidence="5 6">
    <name type="scientific">Orientia tsutsugamushi str. Gilliam</name>
    <dbReference type="NCBI Taxonomy" id="1359184"/>
    <lineage>
        <taxon>Bacteria</taxon>
        <taxon>Pseudomonadati</taxon>
        <taxon>Pseudomonadota</taxon>
        <taxon>Alphaproteobacteria</taxon>
        <taxon>Rickettsiales</taxon>
        <taxon>Rickettsiaceae</taxon>
        <taxon>Rickettsieae</taxon>
        <taxon>Orientia</taxon>
    </lineage>
</organism>
<dbReference type="GO" id="GO:0050660">
    <property type="term" value="F:flavin adenine dinucleotide binding"/>
    <property type="evidence" value="ECO:0007669"/>
    <property type="project" value="TreeGrafter"/>
</dbReference>
<reference evidence="5 6" key="1">
    <citation type="submission" date="2015-02" db="EMBL/GenBank/DDBJ databases">
        <title>Genome Sequencing of Rickettsiales.</title>
        <authorList>
            <person name="Daugherty S.C."/>
            <person name="Su Q."/>
            <person name="Abolude K."/>
            <person name="Beier-Sexton M."/>
            <person name="Carlyon J.A."/>
            <person name="Carter R."/>
            <person name="Day N.P."/>
            <person name="Dumler S.J."/>
            <person name="Dyachenko V."/>
            <person name="Godinez A."/>
            <person name="Kurtti T.J."/>
            <person name="Lichay M."/>
            <person name="Mullins K.E."/>
            <person name="Ott S."/>
            <person name="Pappas-Brown V."/>
            <person name="Paris D.H."/>
            <person name="Patel P."/>
            <person name="Richards A.L."/>
            <person name="Sadzewicz L."/>
            <person name="Sears K."/>
            <person name="Seidman D."/>
            <person name="Sengamalay N."/>
            <person name="Stenos J."/>
            <person name="Tallon L.J."/>
            <person name="Vincent G."/>
            <person name="Fraser C.M."/>
            <person name="Munderloh U."/>
            <person name="Dunning-Hotopp J.C."/>
        </authorList>
    </citation>
    <scope>NUCLEOTIDE SEQUENCE [LARGE SCALE GENOMIC DNA]</scope>
    <source>
        <strain evidence="5 6">Gilliam</strain>
    </source>
</reference>
<dbReference type="Gene3D" id="1.20.58.100">
    <property type="entry name" value="Fumarate reductase/succinate dehydrogenase flavoprotein-like, C-terminal domain"/>
    <property type="match status" value="1"/>
</dbReference>
<dbReference type="EMBL" id="LANO01000047">
    <property type="protein sequence ID" value="KJV51394.1"/>
    <property type="molecule type" value="Genomic_DNA"/>
</dbReference>
<dbReference type="FunFam" id="4.10.80.40:FF:000002">
    <property type="entry name" value="Succinate dehydrogenase [ubiquinone] flavoprotein subunit, mitochondrial"/>
    <property type="match status" value="1"/>
</dbReference>
<dbReference type="InterPro" id="IPR015939">
    <property type="entry name" value="Fum_Rdtase/Succ_DH_flav-like_C"/>
</dbReference>
<dbReference type="GO" id="GO:0005886">
    <property type="term" value="C:plasma membrane"/>
    <property type="evidence" value="ECO:0007669"/>
    <property type="project" value="TreeGrafter"/>
</dbReference>
<evidence type="ECO:0000313" key="6">
    <source>
        <dbReference type="Proteomes" id="UP000033769"/>
    </source>
</evidence>
<dbReference type="Pfam" id="PF02910">
    <property type="entry name" value="Succ_DH_flav_C"/>
    <property type="match status" value="1"/>
</dbReference>
<evidence type="ECO:0000256" key="1">
    <source>
        <dbReference type="ARBA" id="ARBA00005163"/>
    </source>
</evidence>
<feature type="region of interest" description="Disordered" evidence="3">
    <location>
        <begin position="1"/>
        <end position="23"/>
    </location>
</feature>
<dbReference type="PANTHER" id="PTHR11632">
    <property type="entry name" value="SUCCINATE DEHYDROGENASE 2 FLAVOPROTEIN SUBUNIT"/>
    <property type="match status" value="1"/>
</dbReference>
<feature type="compositionally biased region" description="Basic and acidic residues" evidence="3">
    <location>
        <begin position="8"/>
        <end position="23"/>
    </location>
</feature>
<dbReference type="GO" id="GO:0006099">
    <property type="term" value="P:tricarboxylic acid cycle"/>
    <property type="evidence" value="ECO:0007669"/>
    <property type="project" value="UniProtKB-KW"/>
</dbReference>
<comment type="pathway">
    <text evidence="1">Carbohydrate metabolism; tricarboxylic acid cycle.</text>
</comment>
<dbReference type="PANTHER" id="PTHR11632:SF51">
    <property type="entry name" value="SUCCINATE DEHYDROGENASE [UBIQUINONE] FLAVOPROTEIN SUBUNIT, MITOCHONDRIAL"/>
    <property type="match status" value="1"/>
</dbReference>
<dbReference type="AlphaFoldDB" id="A0A0F3M9W4"/>
<evidence type="ECO:0000256" key="2">
    <source>
        <dbReference type="ARBA" id="ARBA00022532"/>
    </source>
</evidence>
<dbReference type="GO" id="GO:0000104">
    <property type="term" value="F:succinate dehydrogenase activity"/>
    <property type="evidence" value="ECO:0007669"/>
    <property type="project" value="TreeGrafter"/>
</dbReference>
<sequence length="67" mass="7858">MFCAANRQESRGAHAREDYPNRDDDNWLKHTLATIDEEGHVDIDYRNVVLDPKDDEMIAIVPKKRVY</sequence>
<dbReference type="Gene3D" id="4.10.80.40">
    <property type="entry name" value="succinate dehydrogenase protein domain"/>
    <property type="match status" value="1"/>
</dbReference>
<comment type="caution">
    <text evidence="5">The sequence shown here is derived from an EMBL/GenBank/DDBJ whole genome shotgun (WGS) entry which is preliminary data.</text>
</comment>
<feature type="domain" description="Fumarate reductase/succinate dehydrogenase flavoprotein-like C-terminal" evidence="4">
    <location>
        <begin position="3"/>
        <end position="67"/>
    </location>
</feature>
<evidence type="ECO:0000313" key="5">
    <source>
        <dbReference type="EMBL" id="KJV51394.1"/>
    </source>
</evidence>
<keyword evidence="2" id="KW-0816">Tricarboxylic acid cycle</keyword>
<proteinExistence type="predicted"/>
<dbReference type="InterPro" id="IPR030664">
    <property type="entry name" value="SdhA/FrdA/AprA"/>
</dbReference>
<dbReference type="GO" id="GO:0009061">
    <property type="term" value="P:anaerobic respiration"/>
    <property type="evidence" value="ECO:0007669"/>
    <property type="project" value="TreeGrafter"/>
</dbReference>
<dbReference type="InterPro" id="IPR037099">
    <property type="entry name" value="Fum_R/Succ_DH_flav-like_C_sf"/>
</dbReference>
<gene>
    <name evidence="5" type="ORF">OTSGILL_2315</name>
</gene>
<dbReference type="SUPFAM" id="SSF46977">
    <property type="entry name" value="Succinate dehydrogenase/fumarate reductase flavoprotein C-terminal domain"/>
    <property type="match status" value="1"/>
</dbReference>
<evidence type="ECO:0000256" key="3">
    <source>
        <dbReference type="SAM" id="MobiDB-lite"/>
    </source>
</evidence>
<accession>A0A0F3M9W4</accession>
<dbReference type="Proteomes" id="UP000033769">
    <property type="component" value="Unassembled WGS sequence"/>
</dbReference>
<evidence type="ECO:0000259" key="4">
    <source>
        <dbReference type="Pfam" id="PF02910"/>
    </source>
</evidence>
<dbReference type="PATRIC" id="fig|1359184.3.peg.2119"/>
<dbReference type="GO" id="GO:0009055">
    <property type="term" value="F:electron transfer activity"/>
    <property type="evidence" value="ECO:0007669"/>
    <property type="project" value="TreeGrafter"/>
</dbReference>
<name>A0A0F3M9W4_ORITS</name>